<keyword evidence="1" id="KW-0812">Transmembrane</keyword>
<feature type="transmembrane region" description="Helical" evidence="1">
    <location>
        <begin position="51"/>
        <end position="69"/>
    </location>
</feature>
<accession>A0ABP7T5U8</accession>
<protein>
    <recommendedName>
        <fullName evidence="4">Anti-sigma factor</fullName>
    </recommendedName>
</protein>
<evidence type="ECO:0008006" key="4">
    <source>
        <dbReference type="Google" id="ProtNLM"/>
    </source>
</evidence>
<dbReference type="EMBL" id="BAABCR010000001">
    <property type="protein sequence ID" value="GAA4021531.1"/>
    <property type="molecule type" value="Genomic_DNA"/>
</dbReference>
<keyword evidence="1" id="KW-1133">Transmembrane helix</keyword>
<keyword evidence="3" id="KW-1185">Reference proteome</keyword>
<gene>
    <name evidence="2" type="ORF">GCM10022386_00570</name>
</gene>
<sequence length="138" mass="15611">MKPFTLNDNEAKITTGFKHPEGYFEALESKLSAQLPTNDPKVIAFYQRKTTWLYAAAAVVILFVSIPIYQNVYHSSTEVDALVLEDYIATHADISAEDLATVLEKEDLEKIKLELNLGEEAIEDVLLNNNDLEQYMLD</sequence>
<organism evidence="2 3">
    <name type="scientific">Flavobacterium cheonhonense</name>
    <dbReference type="NCBI Taxonomy" id="706185"/>
    <lineage>
        <taxon>Bacteria</taxon>
        <taxon>Pseudomonadati</taxon>
        <taxon>Bacteroidota</taxon>
        <taxon>Flavobacteriia</taxon>
        <taxon>Flavobacteriales</taxon>
        <taxon>Flavobacteriaceae</taxon>
        <taxon>Flavobacterium</taxon>
    </lineage>
</organism>
<dbReference type="Proteomes" id="UP001500968">
    <property type="component" value="Unassembled WGS sequence"/>
</dbReference>
<reference evidence="3" key="1">
    <citation type="journal article" date="2019" name="Int. J. Syst. Evol. Microbiol.">
        <title>The Global Catalogue of Microorganisms (GCM) 10K type strain sequencing project: providing services to taxonomists for standard genome sequencing and annotation.</title>
        <authorList>
            <consortium name="The Broad Institute Genomics Platform"/>
            <consortium name="The Broad Institute Genome Sequencing Center for Infectious Disease"/>
            <person name="Wu L."/>
            <person name="Ma J."/>
        </authorList>
    </citation>
    <scope>NUCLEOTIDE SEQUENCE [LARGE SCALE GENOMIC DNA]</scope>
    <source>
        <strain evidence="3">JCM 17064</strain>
    </source>
</reference>
<name>A0ABP7T5U8_9FLAO</name>
<comment type="caution">
    <text evidence="2">The sequence shown here is derived from an EMBL/GenBank/DDBJ whole genome shotgun (WGS) entry which is preliminary data.</text>
</comment>
<evidence type="ECO:0000313" key="2">
    <source>
        <dbReference type="EMBL" id="GAA4021531.1"/>
    </source>
</evidence>
<keyword evidence="1" id="KW-0472">Membrane</keyword>
<evidence type="ECO:0000313" key="3">
    <source>
        <dbReference type="Proteomes" id="UP001500968"/>
    </source>
</evidence>
<dbReference type="RefSeq" id="WP_324690823.1">
    <property type="nucleotide sequence ID" value="NZ_BAABCR010000001.1"/>
</dbReference>
<proteinExistence type="predicted"/>
<evidence type="ECO:0000256" key="1">
    <source>
        <dbReference type="SAM" id="Phobius"/>
    </source>
</evidence>